<feature type="domain" description="Ketopantoate reductase N-terminal" evidence="5">
    <location>
        <begin position="8"/>
        <end position="165"/>
    </location>
</feature>
<dbReference type="InterPro" id="IPR008927">
    <property type="entry name" value="6-PGluconate_DH-like_C_sf"/>
</dbReference>
<evidence type="ECO:0000256" key="1">
    <source>
        <dbReference type="ARBA" id="ARBA00007870"/>
    </source>
</evidence>
<comment type="similarity">
    <text evidence="1 4">Belongs to the ketopantoate reductase family.</text>
</comment>
<sequence length="344" mass="37537">MTTESANILLIGSGGVGTIAAVNLEAGRLASVTAVLRSNFEKVERDGFNINSCDHGVLQGWKPSQVLNHIPKVAEQQTPYDFIVCTTKNIPDIPPALPIQVAPAVTPGHTVIVLIQNGLNIEKPFFQMLPNNIVLSGVSMIGSNELGHGNIEHEFPDELIVGAFRNPKLDPAVEDEAAKLFVEIYSAAGKTACTYNKNVGYVRWRKLIYNACLNPICAITDLDSGRIRLSDASIEMLVRPAMEEIRAAAKAMGHDIPEETVDNTIEVDPLRLYLAPSMLADVRKGNFIEYENLVGEPLKEGLAKGVPMPTLKVLYALCKAFQWRTKEKKGMVVLPPKEKPSSTV</sequence>
<evidence type="ECO:0000256" key="3">
    <source>
        <dbReference type="ARBA" id="ARBA00023002"/>
    </source>
</evidence>
<dbReference type="GO" id="GO:0015940">
    <property type="term" value="P:pantothenate biosynthetic process"/>
    <property type="evidence" value="ECO:0007669"/>
    <property type="project" value="InterPro"/>
</dbReference>
<evidence type="ECO:0000313" key="7">
    <source>
        <dbReference type="EMBL" id="TID24137.1"/>
    </source>
</evidence>
<dbReference type="InterPro" id="IPR036291">
    <property type="entry name" value="NAD(P)-bd_dom_sf"/>
</dbReference>
<protein>
    <recommendedName>
        <fullName evidence="4">2-dehydropantoate 2-reductase</fullName>
        <ecNumber evidence="4">1.1.1.169</ecNumber>
    </recommendedName>
    <alternativeName>
        <fullName evidence="4">Ketopantoate reductase</fullName>
    </alternativeName>
</protein>
<dbReference type="EC" id="1.1.1.169" evidence="4"/>
<comment type="caution">
    <text evidence="7">The sequence shown here is derived from an EMBL/GenBank/DDBJ whole genome shotgun (WGS) entry which is preliminary data.</text>
</comment>
<evidence type="ECO:0000256" key="4">
    <source>
        <dbReference type="RuleBase" id="RU362068"/>
    </source>
</evidence>
<accession>A0A4Z1P5B3</accession>
<dbReference type="Proteomes" id="UP000298493">
    <property type="component" value="Unassembled WGS sequence"/>
</dbReference>
<comment type="catalytic activity">
    <reaction evidence="4">
        <text>(R)-pantoate + NADP(+) = 2-dehydropantoate + NADPH + H(+)</text>
        <dbReference type="Rhea" id="RHEA:16233"/>
        <dbReference type="ChEBI" id="CHEBI:11561"/>
        <dbReference type="ChEBI" id="CHEBI:15378"/>
        <dbReference type="ChEBI" id="CHEBI:15980"/>
        <dbReference type="ChEBI" id="CHEBI:57783"/>
        <dbReference type="ChEBI" id="CHEBI:58349"/>
        <dbReference type="EC" id="1.1.1.169"/>
    </reaction>
</comment>
<evidence type="ECO:0000313" key="8">
    <source>
        <dbReference type="Proteomes" id="UP000298493"/>
    </source>
</evidence>
<comment type="function">
    <text evidence="4">Catalyzes the NADPH-dependent reduction of ketopantoate into pantoic acid.</text>
</comment>
<evidence type="ECO:0000259" key="6">
    <source>
        <dbReference type="Pfam" id="PF08546"/>
    </source>
</evidence>
<evidence type="ECO:0000259" key="5">
    <source>
        <dbReference type="Pfam" id="PF02558"/>
    </source>
</evidence>
<dbReference type="SUPFAM" id="SSF51735">
    <property type="entry name" value="NAD(P)-binding Rossmann-fold domains"/>
    <property type="match status" value="1"/>
</dbReference>
<dbReference type="NCBIfam" id="TIGR00745">
    <property type="entry name" value="apbA_panE"/>
    <property type="match status" value="1"/>
</dbReference>
<dbReference type="InterPro" id="IPR003710">
    <property type="entry name" value="ApbA"/>
</dbReference>
<name>A0A4Z1P5B3_9PEZI</name>
<dbReference type="InterPro" id="IPR051402">
    <property type="entry name" value="KPR-Related"/>
</dbReference>
<dbReference type="Pfam" id="PF08546">
    <property type="entry name" value="ApbA_C"/>
    <property type="match status" value="1"/>
</dbReference>
<dbReference type="GO" id="GO:0008677">
    <property type="term" value="F:2-dehydropantoate 2-reductase activity"/>
    <property type="evidence" value="ECO:0007669"/>
    <property type="project" value="UniProtKB-EC"/>
</dbReference>
<dbReference type="EMBL" id="SNSC02000005">
    <property type="protein sequence ID" value="TID24137.1"/>
    <property type="molecule type" value="Genomic_DNA"/>
</dbReference>
<feature type="domain" description="Ketopantoate reductase C-terminal" evidence="6">
    <location>
        <begin position="201"/>
        <end position="321"/>
    </location>
</feature>
<dbReference type="GO" id="GO:0005737">
    <property type="term" value="C:cytoplasm"/>
    <property type="evidence" value="ECO:0007669"/>
    <property type="project" value="TreeGrafter"/>
</dbReference>
<evidence type="ECO:0000256" key="2">
    <source>
        <dbReference type="ARBA" id="ARBA00022857"/>
    </source>
</evidence>
<dbReference type="InterPro" id="IPR013328">
    <property type="entry name" value="6PGD_dom2"/>
</dbReference>
<dbReference type="AlphaFoldDB" id="A0A4Z1P5B3"/>
<dbReference type="Gene3D" id="1.10.1040.10">
    <property type="entry name" value="N-(1-d-carboxylethyl)-l-norvaline Dehydrogenase, domain 2"/>
    <property type="match status" value="1"/>
</dbReference>
<dbReference type="SUPFAM" id="SSF48179">
    <property type="entry name" value="6-phosphogluconate dehydrogenase C-terminal domain-like"/>
    <property type="match status" value="1"/>
</dbReference>
<dbReference type="InterPro" id="IPR013332">
    <property type="entry name" value="KPR_N"/>
</dbReference>
<dbReference type="PANTHER" id="PTHR21708">
    <property type="entry name" value="PROBABLE 2-DEHYDROPANTOATE 2-REDUCTASE"/>
    <property type="match status" value="1"/>
</dbReference>
<reference evidence="7 8" key="1">
    <citation type="submission" date="2019-04" db="EMBL/GenBank/DDBJ databases">
        <title>High contiguity whole genome sequence and gene annotation resource for two Venturia nashicola isolates.</title>
        <authorList>
            <person name="Prokchorchik M."/>
            <person name="Won K."/>
            <person name="Lee Y."/>
            <person name="Choi E.D."/>
            <person name="Segonzac C."/>
            <person name="Sohn K.H."/>
        </authorList>
    </citation>
    <scope>NUCLEOTIDE SEQUENCE [LARGE SCALE GENOMIC DNA]</scope>
    <source>
        <strain evidence="7 8">PRI2</strain>
    </source>
</reference>
<dbReference type="Gene3D" id="3.40.50.720">
    <property type="entry name" value="NAD(P)-binding Rossmann-like Domain"/>
    <property type="match status" value="1"/>
</dbReference>
<keyword evidence="2 4" id="KW-0521">NADP</keyword>
<dbReference type="FunFam" id="1.10.1040.10:FF:000017">
    <property type="entry name" value="2-dehydropantoate 2-reductase"/>
    <property type="match status" value="1"/>
</dbReference>
<keyword evidence="8" id="KW-1185">Reference proteome</keyword>
<proteinExistence type="inferred from homology"/>
<gene>
    <name evidence="7" type="ORF">E6O75_ATG02502</name>
</gene>
<dbReference type="InterPro" id="IPR013752">
    <property type="entry name" value="KPA_reductase"/>
</dbReference>
<keyword evidence="3 4" id="KW-0560">Oxidoreductase</keyword>
<organism evidence="7 8">
    <name type="scientific">Venturia nashicola</name>
    <dbReference type="NCBI Taxonomy" id="86259"/>
    <lineage>
        <taxon>Eukaryota</taxon>
        <taxon>Fungi</taxon>
        <taxon>Dikarya</taxon>
        <taxon>Ascomycota</taxon>
        <taxon>Pezizomycotina</taxon>
        <taxon>Dothideomycetes</taxon>
        <taxon>Pleosporomycetidae</taxon>
        <taxon>Venturiales</taxon>
        <taxon>Venturiaceae</taxon>
        <taxon>Venturia</taxon>
    </lineage>
</organism>
<dbReference type="PANTHER" id="PTHR21708:SF30">
    <property type="entry name" value="2-DEHYDROPANTOATE 2-REDUCTASE-RELATED"/>
    <property type="match status" value="1"/>
</dbReference>
<dbReference type="STRING" id="86259.A0A4Z1P5B3"/>
<dbReference type="Pfam" id="PF02558">
    <property type="entry name" value="ApbA"/>
    <property type="match status" value="1"/>
</dbReference>